<keyword evidence="4" id="KW-0012">Acyltransferase</keyword>
<keyword evidence="5" id="KW-1185">Reference proteome</keyword>
<accession>A0ABU5EEB1</accession>
<dbReference type="EC" id="2.3.-.-" evidence="4"/>
<keyword evidence="2" id="KW-0812">Transmembrane</keyword>
<evidence type="ECO:0000313" key="4">
    <source>
        <dbReference type="EMBL" id="MDY0884642.1"/>
    </source>
</evidence>
<reference evidence="4 5" key="1">
    <citation type="journal article" date="2016" name="Antonie Van Leeuwenhoek">
        <title>Dongia soli sp. nov., isolated from soil from Dokdo, Korea.</title>
        <authorList>
            <person name="Kim D.U."/>
            <person name="Lee H."/>
            <person name="Kim H."/>
            <person name="Kim S.G."/>
            <person name="Ka J.O."/>
        </authorList>
    </citation>
    <scope>NUCLEOTIDE SEQUENCE [LARGE SCALE GENOMIC DNA]</scope>
    <source>
        <strain evidence="4 5">D78</strain>
    </source>
</reference>
<proteinExistence type="predicted"/>
<comment type="caution">
    <text evidence="4">The sequence shown here is derived from an EMBL/GenBank/DDBJ whole genome shotgun (WGS) entry which is preliminary data.</text>
</comment>
<protein>
    <submittedName>
        <fullName evidence="4">Acyltransferase</fullName>
        <ecNumber evidence="4">2.3.-.-</ecNumber>
    </submittedName>
</protein>
<feature type="transmembrane region" description="Helical" evidence="2">
    <location>
        <begin position="21"/>
        <end position="42"/>
    </location>
</feature>
<feature type="domain" description="Acyltransferase 3" evidence="3">
    <location>
        <begin position="15"/>
        <end position="338"/>
    </location>
</feature>
<sequence>MSDVSKSANRDKFGCIEVGRGIAALLVVFHHTGSIMAEPRFFNAEPFGGHFRNFNVGVDFFFVLSGFIITWIHWNDIGLQDRIGAFAAKRFVRIFPSYWFILFPLIILYLVVTSAGQPSQRDPVNIVLSILLLPYTAQPVLGVAWTLTHEIFFYALFAVIIWGGRRALMILPIWAVAILAANILEARQAIAPLAYPFSFFLSPFDLEFIMGVGAAIVLRHARIPAPWLVAGTGVVMFLSFMWFFANIQDISLVGRLAFGTAATLFVLGVVEIERVRPLKLPKFLLALGAASYAVYLVHSVELSFSINLSSRFGLSTYLSLDTIALGLALVAAAFGIAYHYVIEVRLIKFTRNIMGPRRRDPIVDRSPVPGSSVLERAMSAAEPEQKISGIEP</sequence>
<organism evidence="4 5">
    <name type="scientific">Dongia soli</name>
    <dbReference type="NCBI Taxonomy" id="600628"/>
    <lineage>
        <taxon>Bacteria</taxon>
        <taxon>Pseudomonadati</taxon>
        <taxon>Pseudomonadota</taxon>
        <taxon>Alphaproteobacteria</taxon>
        <taxon>Rhodospirillales</taxon>
        <taxon>Dongiaceae</taxon>
        <taxon>Dongia</taxon>
    </lineage>
</organism>
<keyword evidence="2" id="KW-1133">Transmembrane helix</keyword>
<dbReference type="InterPro" id="IPR002656">
    <property type="entry name" value="Acyl_transf_3_dom"/>
</dbReference>
<evidence type="ECO:0000256" key="1">
    <source>
        <dbReference type="SAM" id="MobiDB-lite"/>
    </source>
</evidence>
<keyword evidence="4" id="KW-0808">Transferase</keyword>
<feature type="transmembrane region" description="Helical" evidence="2">
    <location>
        <begin position="225"/>
        <end position="244"/>
    </location>
</feature>
<evidence type="ECO:0000256" key="2">
    <source>
        <dbReference type="SAM" id="Phobius"/>
    </source>
</evidence>
<keyword evidence="2" id="KW-0472">Membrane</keyword>
<feature type="transmembrane region" description="Helical" evidence="2">
    <location>
        <begin position="193"/>
        <end position="218"/>
    </location>
</feature>
<dbReference type="Pfam" id="PF01757">
    <property type="entry name" value="Acyl_transf_3"/>
    <property type="match status" value="1"/>
</dbReference>
<dbReference type="InterPro" id="IPR050879">
    <property type="entry name" value="Acyltransferase_3"/>
</dbReference>
<dbReference type="Proteomes" id="UP001279642">
    <property type="component" value="Unassembled WGS sequence"/>
</dbReference>
<feature type="region of interest" description="Disordered" evidence="1">
    <location>
        <begin position="361"/>
        <end position="392"/>
    </location>
</feature>
<dbReference type="GO" id="GO:0016746">
    <property type="term" value="F:acyltransferase activity"/>
    <property type="evidence" value="ECO:0007669"/>
    <property type="project" value="UniProtKB-KW"/>
</dbReference>
<feature type="transmembrane region" description="Helical" evidence="2">
    <location>
        <begin position="95"/>
        <end position="112"/>
    </location>
</feature>
<feature type="transmembrane region" description="Helical" evidence="2">
    <location>
        <begin position="250"/>
        <end position="270"/>
    </location>
</feature>
<name>A0ABU5EEB1_9PROT</name>
<evidence type="ECO:0000313" key="5">
    <source>
        <dbReference type="Proteomes" id="UP001279642"/>
    </source>
</evidence>
<feature type="transmembrane region" description="Helical" evidence="2">
    <location>
        <begin position="152"/>
        <end position="181"/>
    </location>
</feature>
<dbReference type="PANTHER" id="PTHR23028:SF131">
    <property type="entry name" value="BLR2367 PROTEIN"/>
    <property type="match status" value="1"/>
</dbReference>
<feature type="transmembrane region" description="Helical" evidence="2">
    <location>
        <begin position="282"/>
        <end position="300"/>
    </location>
</feature>
<dbReference type="EMBL" id="JAXCLW010000005">
    <property type="protein sequence ID" value="MDY0884642.1"/>
    <property type="molecule type" value="Genomic_DNA"/>
</dbReference>
<feature type="transmembrane region" description="Helical" evidence="2">
    <location>
        <begin position="54"/>
        <end position="74"/>
    </location>
</feature>
<feature type="transmembrane region" description="Helical" evidence="2">
    <location>
        <begin position="320"/>
        <end position="341"/>
    </location>
</feature>
<dbReference type="PANTHER" id="PTHR23028">
    <property type="entry name" value="ACETYLTRANSFERASE"/>
    <property type="match status" value="1"/>
</dbReference>
<evidence type="ECO:0000259" key="3">
    <source>
        <dbReference type="Pfam" id="PF01757"/>
    </source>
</evidence>
<dbReference type="RefSeq" id="WP_320509715.1">
    <property type="nucleotide sequence ID" value="NZ_JAXCLW010000005.1"/>
</dbReference>
<gene>
    <name evidence="4" type="ORF">SMD27_17495</name>
</gene>